<comment type="subcellular location">
    <subcellularLocation>
        <location evidence="1">Membrane</location>
        <topology evidence="1">Lipid-anchor</topology>
    </subcellularLocation>
</comment>
<dbReference type="EMBL" id="FUKR01000077">
    <property type="protein sequence ID" value="SJN42241.1"/>
    <property type="molecule type" value="Genomic_DNA"/>
</dbReference>
<keyword evidence="9" id="KW-1185">Reference proteome</keyword>
<dbReference type="InterPro" id="IPR004872">
    <property type="entry name" value="Lipoprotein_NlpA"/>
</dbReference>
<proteinExistence type="inferred from homology"/>
<evidence type="ECO:0000256" key="5">
    <source>
        <dbReference type="ARBA" id="ARBA00023139"/>
    </source>
</evidence>
<keyword evidence="6" id="KW-0449">Lipoprotein</keyword>
<feature type="chain" id="PRO_5012164508" evidence="7">
    <location>
        <begin position="32"/>
        <end position="299"/>
    </location>
</feature>
<comment type="similarity">
    <text evidence="2">Belongs to the NlpA lipoprotein family.</text>
</comment>
<keyword evidence="5" id="KW-0564">Palmitate</keyword>
<dbReference type="PROSITE" id="PS51257">
    <property type="entry name" value="PROKAR_LIPOPROTEIN"/>
    <property type="match status" value="1"/>
</dbReference>
<dbReference type="Pfam" id="PF03180">
    <property type="entry name" value="Lipoprotein_9"/>
    <property type="match status" value="1"/>
</dbReference>
<dbReference type="Proteomes" id="UP000196778">
    <property type="component" value="Unassembled WGS sequence"/>
</dbReference>
<dbReference type="SUPFAM" id="SSF53850">
    <property type="entry name" value="Periplasmic binding protein-like II"/>
    <property type="match status" value="1"/>
</dbReference>
<dbReference type="OrthoDB" id="9812878at2"/>
<evidence type="ECO:0000256" key="1">
    <source>
        <dbReference type="ARBA" id="ARBA00004635"/>
    </source>
</evidence>
<dbReference type="AlphaFoldDB" id="A0A1R4KCV8"/>
<dbReference type="RefSeq" id="WP_087138631.1">
    <property type="nucleotide sequence ID" value="NZ_FUKR01000077.1"/>
</dbReference>
<sequence length="299" mass="31502">MSHHRSPLLRLASAAAAAGAVVLLAGCSASADGETADAASEPLRIVAAATPHQEILEYIRDELVTPEDGLELDIVTETEGVQSNQLIVDDEVDGSFTQHLPYLTQWLVDAGQPEDAIVPTATVHVEPLGLYYNASGDVTTLDDVTEGTSIAITNDVVNQNRALLLLAANDLITLPDGFDVATDTLTVKDVLGDDAINTTGLELSEVDYSLTARAVADGETDLAVVNGNVALQTGLSIDDDTLALESATDNPYANLLTVRKEFADDPRVATLSEYLESPEVASWITETYGSAVLPVNPTS</sequence>
<dbReference type="GO" id="GO:0016020">
    <property type="term" value="C:membrane"/>
    <property type="evidence" value="ECO:0007669"/>
    <property type="project" value="UniProtKB-SubCell"/>
</dbReference>
<evidence type="ECO:0000313" key="9">
    <source>
        <dbReference type="Proteomes" id="UP000196778"/>
    </source>
</evidence>
<gene>
    <name evidence="8" type="ORF">FM119_13165</name>
</gene>
<keyword evidence="3 7" id="KW-0732">Signal</keyword>
<organism evidence="8 9">
    <name type="scientific">Mycetocola reblochoni REB411</name>
    <dbReference type="NCBI Taxonomy" id="1255698"/>
    <lineage>
        <taxon>Bacteria</taxon>
        <taxon>Bacillati</taxon>
        <taxon>Actinomycetota</taxon>
        <taxon>Actinomycetes</taxon>
        <taxon>Micrococcales</taxon>
        <taxon>Microbacteriaceae</taxon>
        <taxon>Mycetocola</taxon>
    </lineage>
</organism>
<name>A0A1R4KCV8_9MICO</name>
<reference evidence="9" key="1">
    <citation type="submission" date="2017-02" db="EMBL/GenBank/DDBJ databases">
        <authorList>
            <person name="Dridi B."/>
        </authorList>
    </citation>
    <scope>NUCLEOTIDE SEQUENCE [LARGE SCALE GENOMIC DNA]</scope>
    <source>
        <strain evidence="9">EB411</strain>
    </source>
</reference>
<evidence type="ECO:0000256" key="6">
    <source>
        <dbReference type="ARBA" id="ARBA00023288"/>
    </source>
</evidence>
<evidence type="ECO:0000256" key="4">
    <source>
        <dbReference type="ARBA" id="ARBA00023136"/>
    </source>
</evidence>
<accession>A0A1R4KCV8</accession>
<evidence type="ECO:0000256" key="7">
    <source>
        <dbReference type="SAM" id="SignalP"/>
    </source>
</evidence>
<keyword evidence="4" id="KW-0472">Membrane</keyword>
<feature type="signal peptide" evidence="7">
    <location>
        <begin position="1"/>
        <end position="31"/>
    </location>
</feature>
<evidence type="ECO:0000313" key="8">
    <source>
        <dbReference type="EMBL" id="SJN42241.1"/>
    </source>
</evidence>
<protein>
    <submittedName>
        <fullName evidence="8">Methionine ABC transporter substrate-binding protein</fullName>
    </submittedName>
</protein>
<evidence type="ECO:0000256" key="2">
    <source>
        <dbReference type="ARBA" id="ARBA00008973"/>
    </source>
</evidence>
<dbReference type="Gene3D" id="3.40.190.10">
    <property type="entry name" value="Periplasmic binding protein-like II"/>
    <property type="match status" value="2"/>
</dbReference>
<dbReference type="PANTHER" id="PTHR30429:SF0">
    <property type="entry name" value="METHIONINE-BINDING LIPOPROTEIN METQ"/>
    <property type="match status" value="1"/>
</dbReference>
<evidence type="ECO:0000256" key="3">
    <source>
        <dbReference type="ARBA" id="ARBA00022729"/>
    </source>
</evidence>
<dbReference type="PANTHER" id="PTHR30429">
    <property type="entry name" value="D-METHIONINE-BINDING LIPOPROTEIN METQ"/>
    <property type="match status" value="1"/>
</dbReference>